<dbReference type="InterPro" id="IPR000152">
    <property type="entry name" value="EGF-type_Asp/Asn_hydroxyl_site"/>
</dbReference>
<evidence type="ECO:0000313" key="9">
    <source>
        <dbReference type="Proteomes" id="UP000549394"/>
    </source>
</evidence>
<feature type="transmembrane region" description="Helical" evidence="6">
    <location>
        <begin position="1169"/>
        <end position="1190"/>
    </location>
</feature>
<protein>
    <submittedName>
        <fullName evidence="8">DgyrCDS737</fullName>
    </submittedName>
</protein>
<evidence type="ECO:0000256" key="5">
    <source>
        <dbReference type="PROSITE-ProRule" id="PRU00076"/>
    </source>
</evidence>
<dbReference type="SUPFAM" id="SSF57196">
    <property type="entry name" value="EGF/Laminin"/>
    <property type="match status" value="2"/>
</dbReference>
<dbReference type="Gene3D" id="2.10.25.10">
    <property type="entry name" value="Laminin"/>
    <property type="match status" value="2"/>
</dbReference>
<dbReference type="AlphaFoldDB" id="A0A7I8V5H0"/>
<dbReference type="CDD" id="cd00054">
    <property type="entry name" value="EGF_CA"/>
    <property type="match status" value="2"/>
</dbReference>
<dbReference type="InterPro" id="IPR000742">
    <property type="entry name" value="EGF"/>
</dbReference>
<dbReference type="PROSITE" id="PS50026">
    <property type="entry name" value="EGF_3"/>
    <property type="match status" value="2"/>
</dbReference>
<dbReference type="OrthoDB" id="5965479at2759"/>
<feature type="domain" description="EGF-like" evidence="7">
    <location>
        <begin position="962"/>
        <end position="1000"/>
    </location>
</feature>
<name>A0A7I8V5H0_9ANNE</name>
<dbReference type="PROSITE" id="PS00010">
    <property type="entry name" value="ASX_HYDROXYL"/>
    <property type="match status" value="1"/>
</dbReference>
<evidence type="ECO:0000259" key="7">
    <source>
        <dbReference type="PROSITE" id="PS50026"/>
    </source>
</evidence>
<dbReference type="PANTHER" id="PTHR24049">
    <property type="entry name" value="CRUMBS FAMILY MEMBER"/>
    <property type="match status" value="1"/>
</dbReference>
<gene>
    <name evidence="8" type="ORF">DGYR_LOCUS724</name>
</gene>
<dbReference type="FunFam" id="2.10.25.10:FF:000038">
    <property type="entry name" value="Fibrillin 2"/>
    <property type="match status" value="1"/>
</dbReference>
<dbReference type="InterPro" id="IPR013032">
    <property type="entry name" value="EGF-like_CS"/>
</dbReference>
<feature type="disulfide bond" evidence="5">
    <location>
        <begin position="990"/>
        <end position="999"/>
    </location>
</feature>
<keyword evidence="6" id="KW-0472">Membrane</keyword>
<keyword evidence="1 5" id="KW-0245">EGF-like domain</keyword>
<evidence type="ECO:0000256" key="1">
    <source>
        <dbReference type="ARBA" id="ARBA00022536"/>
    </source>
</evidence>
<keyword evidence="3" id="KW-0677">Repeat</keyword>
<keyword evidence="6" id="KW-0812">Transmembrane</keyword>
<evidence type="ECO:0000256" key="4">
    <source>
        <dbReference type="ARBA" id="ARBA00023157"/>
    </source>
</evidence>
<evidence type="ECO:0000313" key="8">
    <source>
        <dbReference type="EMBL" id="CAD5111429.1"/>
    </source>
</evidence>
<dbReference type="SMART" id="SM00181">
    <property type="entry name" value="EGF"/>
    <property type="match status" value="4"/>
</dbReference>
<dbReference type="PROSITE" id="PS01187">
    <property type="entry name" value="EGF_CA"/>
    <property type="match status" value="1"/>
</dbReference>
<dbReference type="Pfam" id="PF12661">
    <property type="entry name" value="hEGF"/>
    <property type="match status" value="1"/>
</dbReference>
<reference evidence="8 9" key="1">
    <citation type="submission" date="2020-08" db="EMBL/GenBank/DDBJ databases">
        <authorList>
            <person name="Hejnol A."/>
        </authorList>
    </citation>
    <scope>NUCLEOTIDE SEQUENCE [LARGE SCALE GENOMIC DNA]</scope>
</reference>
<accession>A0A7I8V5H0</accession>
<comment type="caution">
    <text evidence="8">The sequence shown here is derived from an EMBL/GenBank/DDBJ whole genome shotgun (WGS) entry which is preliminary data.</text>
</comment>
<organism evidence="8 9">
    <name type="scientific">Dimorphilus gyrociliatus</name>
    <dbReference type="NCBI Taxonomy" id="2664684"/>
    <lineage>
        <taxon>Eukaryota</taxon>
        <taxon>Metazoa</taxon>
        <taxon>Spiralia</taxon>
        <taxon>Lophotrochozoa</taxon>
        <taxon>Annelida</taxon>
        <taxon>Polychaeta</taxon>
        <taxon>Polychaeta incertae sedis</taxon>
        <taxon>Dinophilidae</taxon>
        <taxon>Dimorphilus</taxon>
    </lineage>
</organism>
<dbReference type="SMART" id="SM00179">
    <property type="entry name" value="EGF_CA"/>
    <property type="match status" value="2"/>
</dbReference>
<dbReference type="InterPro" id="IPR051022">
    <property type="entry name" value="Notch_Cell-Fate_Det"/>
</dbReference>
<dbReference type="InterPro" id="IPR049883">
    <property type="entry name" value="NOTCH1_EGF-like"/>
</dbReference>
<dbReference type="Pfam" id="PF07645">
    <property type="entry name" value="EGF_CA"/>
    <property type="match status" value="1"/>
</dbReference>
<feature type="domain" description="EGF-like" evidence="7">
    <location>
        <begin position="862"/>
        <end position="900"/>
    </location>
</feature>
<feature type="disulfide bond" evidence="5">
    <location>
        <begin position="890"/>
        <end position="899"/>
    </location>
</feature>
<proteinExistence type="predicted"/>
<keyword evidence="4 5" id="KW-1015">Disulfide bond</keyword>
<keyword evidence="6" id="KW-1133">Transmembrane helix</keyword>
<dbReference type="InterPro" id="IPR001881">
    <property type="entry name" value="EGF-like_Ca-bd_dom"/>
</dbReference>
<keyword evidence="2" id="KW-0732">Signal</keyword>
<dbReference type="PROSITE" id="PS00022">
    <property type="entry name" value="EGF_1"/>
    <property type="match status" value="2"/>
</dbReference>
<dbReference type="InterPro" id="IPR018097">
    <property type="entry name" value="EGF_Ca-bd_CS"/>
</dbReference>
<evidence type="ECO:0000256" key="2">
    <source>
        <dbReference type="ARBA" id="ARBA00022729"/>
    </source>
</evidence>
<dbReference type="Proteomes" id="UP000549394">
    <property type="component" value="Unassembled WGS sequence"/>
</dbReference>
<dbReference type="GO" id="GO:0005509">
    <property type="term" value="F:calcium ion binding"/>
    <property type="evidence" value="ECO:0007669"/>
    <property type="project" value="InterPro"/>
</dbReference>
<sequence length="1192" mass="139564">MLLQICYEWKNEKITKSFDGITLLQGFRPWCDLMDKNKRVEAVPTFQPIHWFKVFMIKQIDISCFERKLRVKWNKNQNEFTERELSDNLIHSDLFSRAFNLCVQPVKREDLGRVLLEFLNISLFPAIPIVEDCVEELHQAIAQLQKYVDDHNRRLNLKNDTVKSNQKHVILLLMKLIEETDVINNPIELTYYKKEEVEWFSRELESVKRWMEVTLEAEIKSEISDNRFKFLNELFNPYKTAIGNVGDILRNWRERSLFRFKKYSKNSIREKLYAVQEAKESVVKAKQERQVSLDRKMVINALIEAAKSSFRGVPSHNLLGTYPELFVLDGAKPSTLEENIEYLIIKNETIFDKHQNFCMEIVKKCKTLSPPERKATDTKARGLRRSMTLPNRLSGTINSLNRPDFEKFEQFLSDFWKTSVPSHFLEMTELLISELSSDFKDNVDSIEKIYIRHFYVAIHRPILEVYQRFYRDRLENTSCLTFEDLKMEESDVVKEIFNEMEFSDDEDSCSTTKPRNEFYDYPDTAVDAMRLEEIKMNIPCEKPPYFNSQYKKKLGKVYESLLQASSCPIPELAMEHLKAAFESYRQVLKLSKINGDTIPDALVILLLNIDSSMLLDLALQILKTRRRVRRGLENEAFYKKLESEEIQEFMKVCPHLKDIKLNGKEYGYYVTDRSAFWEETLYLAVSEVRFCCRRYVGGWFGYPFIYEKTTGTRRPFNWGRVDATNEERQETNEHKLETIAEIVEETYEKTQGTQKGDLSYDEFQADRIGIYIGIWDCLYVSKSKLCPDPCNRPDICRKPNTESNIPCRSYVSDKMKLKVKKYFDIDKSDHIYRKTAHLYGKDYYCQCKPGYSWQTERKQCVKKNRCVSREIVCRNGGTCFESDDGFTCLCTGAFKGPFCRINRNPCNSPKVSIYELGCIEFSNCKRDPQNSLGYWCLCPKGYEHSEENNNINIWKRNPRCYDINECKKNIHKCNEGSTCINTRGSYRCICPPGVVGIYCQNNIAKDKIGFFGNIHLKHDCSKSCGISYRVYQQSCLCRNEETGKIATCYTPSYCLVNPIPNGYNYSIELVGKDNRPVLILEKYEKCEIPECKENYCSDEDGKLVPCQTRKNDAKEGEVIPSFYQDDDILPNKNDDDIWKKPEPCQYDDYNPGCKNVETDYRFKEYDENFASILYINSSILLFTVAVVITLTQ</sequence>
<evidence type="ECO:0000256" key="6">
    <source>
        <dbReference type="SAM" id="Phobius"/>
    </source>
</evidence>
<evidence type="ECO:0000256" key="3">
    <source>
        <dbReference type="ARBA" id="ARBA00022737"/>
    </source>
</evidence>
<dbReference type="EMBL" id="CAJFCJ010000001">
    <property type="protein sequence ID" value="CAD5111429.1"/>
    <property type="molecule type" value="Genomic_DNA"/>
</dbReference>
<keyword evidence="9" id="KW-1185">Reference proteome</keyword>
<comment type="caution">
    <text evidence="5">Lacks conserved residue(s) required for the propagation of feature annotation.</text>
</comment>